<organism evidence="2 3">
    <name type="scientific">Luteococcus peritonei</name>
    <dbReference type="NCBI Taxonomy" id="88874"/>
    <lineage>
        <taxon>Bacteria</taxon>
        <taxon>Bacillati</taxon>
        <taxon>Actinomycetota</taxon>
        <taxon>Actinomycetes</taxon>
        <taxon>Propionibacteriales</taxon>
        <taxon>Propionibacteriaceae</taxon>
        <taxon>Luteococcus</taxon>
    </lineage>
</organism>
<gene>
    <name evidence="2" type="ORF">ACFSCS_13660</name>
</gene>
<accession>A0ABW4RYS6</accession>
<dbReference type="RefSeq" id="WP_343875466.1">
    <property type="nucleotide sequence ID" value="NZ_BAAAIX010000033.1"/>
</dbReference>
<sequence length="179" mass="18514">MSQFNENETEAIRGGVMGAIALVSQAEPGFFATFKESMAASNALKGAPEDFRKLMTGGIVMPPQAGSKEEMTSKLLANLGTAVQTASKDPATLQALQQYVNAAVQEVAQAAKGVSPEETAVIEQVQQVLQQGGQAQQASPQLQADPSQQAPAAGAPQVPNQAPGAPQAESPFQRPADQA</sequence>
<comment type="caution">
    <text evidence="2">The sequence shown here is derived from an EMBL/GenBank/DDBJ whole genome shotgun (WGS) entry which is preliminary data.</text>
</comment>
<reference evidence="3" key="1">
    <citation type="journal article" date="2019" name="Int. J. Syst. Evol. Microbiol.">
        <title>The Global Catalogue of Microorganisms (GCM) 10K type strain sequencing project: providing services to taxonomists for standard genome sequencing and annotation.</title>
        <authorList>
            <consortium name="The Broad Institute Genomics Platform"/>
            <consortium name="The Broad Institute Genome Sequencing Center for Infectious Disease"/>
            <person name="Wu L."/>
            <person name="Ma J."/>
        </authorList>
    </citation>
    <scope>NUCLEOTIDE SEQUENCE [LARGE SCALE GENOMIC DNA]</scope>
    <source>
        <strain evidence="3">CAIM 431</strain>
    </source>
</reference>
<dbReference type="Proteomes" id="UP001597326">
    <property type="component" value="Unassembled WGS sequence"/>
</dbReference>
<name>A0ABW4RYS6_9ACTN</name>
<keyword evidence="3" id="KW-1185">Reference proteome</keyword>
<proteinExistence type="predicted"/>
<dbReference type="EMBL" id="JBHUFZ010000032">
    <property type="protein sequence ID" value="MFD1891219.1"/>
    <property type="molecule type" value="Genomic_DNA"/>
</dbReference>
<protein>
    <submittedName>
        <fullName evidence="2">Uncharacterized protein</fullName>
    </submittedName>
</protein>
<feature type="region of interest" description="Disordered" evidence="1">
    <location>
        <begin position="130"/>
        <end position="179"/>
    </location>
</feature>
<evidence type="ECO:0000313" key="2">
    <source>
        <dbReference type="EMBL" id="MFD1891219.1"/>
    </source>
</evidence>
<evidence type="ECO:0000313" key="3">
    <source>
        <dbReference type="Proteomes" id="UP001597326"/>
    </source>
</evidence>
<evidence type="ECO:0000256" key="1">
    <source>
        <dbReference type="SAM" id="MobiDB-lite"/>
    </source>
</evidence>
<feature type="compositionally biased region" description="Low complexity" evidence="1">
    <location>
        <begin position="130"/>
        <end position="168"/>
    </location>
</feature>